<proteinExistence type="predicted"/>
<comment type="caution">
    <text evidence="3">The sequence shown here is derived from an EMBL/GenBank/DDBJ whole genome shotgun (WGS) entry which is preliminary data.</text>
</comment>
<feature type="signal peptide" evidence="2">
    <location>
        <begin position="1"/>
        <end position="24"/>
    </location>
</feature>
<dbReference type="EMBL" id="JAGWCR010000001">
    <property type="protein sequence ID" value="MBS3647588.1"/>
    <property type="molecule type" value="Genomic_DNA"/>
</dbReference>
<gene>
    <name evidence="3" type="ORF">KEU06_02975</name>
</gene>
<reference evidence="3" key="1">
    <citation type="submission" date="2021-04" db="EMBL/GenBank/DDBJ databases">
        <title>Pseudaminobacter soli sp. nov., isolated from paddy soil contaminated by heavy metals.</title>
        <authorList>
            <person name="Zhang K."/>
        </authorList>
    </citation>
    <scope>NUCLEOTIDE SEQUENCE</scope>
    <source>
        <strain evidence="3">19-2017</strain>
    </source>
</reference>
<keyword evidence="2" id="KW-0732">Signal</keyword>
<feature type="compositionally biased region" description="Polar residues" evidence="1">
    <location>
        <begin position="81"/>
        <end position="97"/>
    </location>
</feature>
<feature type="region of interest" description="Disordered" evidence="1">
    <location>
        <begin position="35"/>
        <end position="133"/>
    </location>
</feature>
<evidence type="ECO:0000313" key="4">
    <source>
        <dbReference type="Proteomes" id="UP000680348"/>
    </source>
</evidence>
<keyword evidence="4" id="KW-1185">Reference proteome</keyword>
<evidence type="ECO:0000256" key="1">
    <source>
        <dbReference type="SAM" id="MobiDB-lite"/>
    </source>
</evidence>
<name>A0A942DY41_9HYPH</name>
<dbReference type="Proteomes" id="UP000680348">
    <property type="component" value="Unassembled WGS sequence"/>
</dbReference>
<dbReference type="AlphaFoldDB" id="A0A942DY41"/>
<evidence type="ECO:0000313" key="3">
    <source>
        <dbReference type="EMBL" id="MBS3647588.1"/>
    </source>
</evidence>
<protein>
    <submittedName>
        <fullName evidence="3">Uncharacterized protein</fullName>
    </submittedName>
</protein>
<feature type="compositionally biased region" description="Low complexity" evidence="1">
    <location>
        <begin position="41"/>
        <end position="76"/>
    </location>
</feature>
<sequence>MIKTFLAGVAAVAMFGAMHAPVYAQDCENSATIGSGGSAAAGGTSASTLGTGAACDTGDGTTASIGSGGSAATTDGKAMSRTKTNVNPNQLKSQSKAQAMDKGTFSKSMTKTRIKDGELQSRTKTMSHVPGQKPVKDNILVESELPGQ</sequence>
<accession>A0A942DY41</accession>
<organism evidence="3 4">
    <name type="scientific">Pseudaminobacter soli</name>
    <name type="common">ex Zhang et al. 2022</name>
    <dbReference type="NCBI Taxonomy" id="2831468"/>
    <lineage>
        <taxon>Bacteria</taxon>
        <taxon>Pseudomonadati</taxon>
        <taxon>Pseudomonadota</taxon>
        <taxon>Alphaproteobacteria</taxon>
        <taxon>Hyphomicrobiales</taxon>
        <taxon>Phyllobacteriaceae</taxon>
        <taxon>Pseudaminobacter</taxon>
    </lineage>
</organism>
<feature type="chain" id="PRO_5038016267" evidence="2">
    <location>
        <begin position="25"/>
        <end position="148"/>
    </location>
</feature>
<dbReference type="RefSeq" id="WP_188253105.1">
    <property type="nucleotide sequence ID" value="NZ_JABVCF010000001.1"/>
</dbReference>
<evidence type="ECO:0000256" key="2">
    <source>
        <dbReference type="SAM" id="SignalP"/>
    </source>
</evidence>